<dbReference type="SUPFAM" id="SSF53920">
    <property type="entry name" value="Fe-only hydrogenase"/>
    <property type="match status" value="1"/>
</dbReference>
<organism evidence="5 6">
    <name type="scientific">Clostridium manihotivorum</name>
    <dbReference type="NCBI Taxonomy" id="2320868"/>
    <lineage>
        <taxon>Bacteria</taxon>
        <taxon>Bacillati</taxon>
        <taxon>Bacillota</taxon>
        <taxon>Clostridia</taxon>
        <taxon>Eubacteriales</taxon>
        <taxon>Clostridiaceae</taxon>
        <taxon>Clostridium</taxon>
    </lineage>
</organism>
<protein>
    <submittedName>
        <fullName evidence="5">Iron hydrogenase</fullName>
    </submittedName>
</protein>
<proteinExistence type="predicted"/>
<dbReference type="Gene3D" id="3.40.950.10">
    <property type="entry name" value="Fe-only Hydrogenase (Larger Subunit), Chain L, domain 3"/>
    <property type="match status" value="1"/>
</dbReference>
<dbReference type="PANTHER" id="PTHR11615">
    <property type="entry name" value="NITRATE, FORMATE, IRON DEHYDROGENASE"/>
    <property type="match status" value="1"/>
</dbReference>
<name>A0A3R5UJ20_9CLOT</name>
<evidence type="ECO:0000256" key="1">
    <source>
        <dbReference type="ARBA" id="ARBA00022723"/>
    </source>
</evidence>
<dbReference type="Gene3D" id="3.30.70.20">
    <property type="match status" value="1"/>
</dbReference>
<evidence type="ECO:0000256" key="2">
    <source>
        <dbReference type="ARBA" id="ARBA00023004"/>
    </source>
</evidence>
<dbReference type="Proteomes" id="UP000286268">
    <property type="component" value="Chromosome"/>
</dbReference>
<dbReference type="PROSITE" id="PS00198">
    <property type="entry name" value="4FE4S_FER_1"/>
    <property type="match status" value="1"/>
</dbReference>
<reference evidence="5 6" key="1">
    <citation type="submission" date="2018-01" db="EMBL/GenBank/DDBJ databases">
        <title>Genome Sequencing and Assembly of Anaerobacter polyendosporus strain CT4.</title>
        <authorList>
            <person name="Tachaapaikoon C."/>
            <person name="Sutheeworapong S."/>
            <person name="Jenjaroenpun P."/>
            <person name="Wongsurawat T."/>
            <person name="Nookeaw I."/>
            <person name="Cheawchanlertfa P."/>
            <person name="Kosugi A."/>
            <person name="Cheevadhanarak S."/>
            <person name="Ratanakhanokchai K."/>
        </authorList>
    </citation>
    <scope>NUCLEOTIDE SEQUENCE [LARGE SCALE GENOMIC DNA]</scope>
    <source>
        <strain evidence="5 6">CT4</strain>
    </source>
</reference>
<keyword evidence="3" id="KW-0411">Iron-sulfur</keyword>
<dbReference type="EMBL" id="CP025746">
    <property type="protein sequence ID" value="QAA35028.1"/>
    <property type="molecule type" value="Genomic_DNA"/>
</dbReference>
<evidence type="ECO:0000256" key="3">
    <source>
        <dbReference type="ARBA" id="ARBA00023014"/>
    </source>
</evidence>
<dbReference type="OrthoDB" id="9798098at2"/>
<dbReference type="SUPFAM" id="SSF54862">
    <property type="entry name" value="4Fe-4S ferredoxins"/>
    <property type="match status" value="1"/>
</dbReference>
<dbReference type="Pfam" id="PF02906">
    <property type="entry name" value="Fe_hyd_lg_C"/>
    <property type="match status" value="1"/>
</dbReference>
<sequence>MKKEYEDLFKKIVKSYYEGDFDKVINEIINDPSFNKDEARNIVSSLCGVDVYKDDNYIYNLKKAITDYKVKERIVEKLGNCSDDCKTDDTGLSRCQKACPFNAIKKDKNFGSTYIDDTLCVDCGLCIDACESGNFIDRIEFLPIMELLKNNEKVVAAVAPAISGQFGDDVTLDQLRSAFIKLGFADMVEVAFAADMLTIKEAVEFDKHVNKEGDFLITSCCCPMWVGMLKKVYDNLVEDVSPSVSPMIAAGRMVKTLNPDAKVVFVGPCIAKKAEAREKDIDSAIDYVLTFEELKGIFDVLDIDPIKLHGVPSIEYASRGGRLYARTGGVSIAVSEAIEELFPEKHSIFKAVQANGVKECKAILEKAQAGEIDANFIEGMGCIGGCVGGPKALVPREYGKEVSNRVAYDSPIKVSTHSDIMNEVLSELGINSLKDFQDEHKVAIFERKF</sequence>
<evidence type="ECO:0000259" key="4">
    <source>
        <dbReference type="PROSITE" id="PS51379"/>
    </source>
</evidence>
<evidence type="ECO:0000313" key="6">
    <source>
        <dbReference type="Proteomes" id="UP000286268"/>
    </source>
</evidence>
<dbReference type="GO" id="GO:0051536">
    <property type="term" value="F:iron-sulfur cluster binding"/>
    <property type="evidence" value="ECO:0007669"/>
    <property type="project" value="UniProtKB-KW"/>
</dbReference>
<dbReference type="PROSITE" id="PS51379">
    <property type="entry name" value="4FE4S_FER_2"/>
    <property type="match status" value="1"/>
</dbReference>
<gene>
    <name evidence="5" type="ORF">C1I91_27150</name>
</gene>
<dbReference type="RefSeq" id="WP_128215722.1">
    <property type="nucleotide sequence ID" value="NZ_CP025746.1"/>
</dbReference>
<dbReference type="InterPro" id="IPR017896">
    <property type="entry name" value="4Fe4S_Fe-S-bd"/>
</dbReference>
<dbReference type="KEGG" id="cmah:C1I91_27150"/>
<evidence type="ECO:0000313" key="5">
    <source>
        <dbReference type="EMBL" id="QAA35028.1"/>
    </source>
</evidence>
<keyword evidence="1" id="KW-0479">Metal-binding</keyword>
<accession>A0A3R5UJ20</accession>
<keyword evidence="6" id="KW-1185">Reference proteome</keyword>
<dbReference type="InterPro" id="IPR009016">
    <property type="entry name" value="Fe_hydrogenase"/>
</dbReference>
<keyword evidence="2" id="KW-0408">Iron</keyword>
<feature type="domain" description="4Fe-4S ferredoxin-type" evidence="4">
    <location>
        <begin position="111"/>
        <end position="141"/>
    </location>
</feature>
<dbReference type="InterPro" id="IPR004108">
    <property type="entry name" value="Fe_hydrogenase_lsu_C"/>
</dbReference>
<dbReference type="AlphaFoldDB" id="A0A3R5UJ20"/>
<dbReference type="InterPro" id="IPR017900">
    <property type="entry name" value="4Fe4S_Fe_S_CS"/>
</dbReference>
<dbReference type="GO" id="GO:0046872">
    <property type="term" value="F:metal ion binding"/>
    <property type="evidence" value="ECO:0007669"/>
    <property type="project" value="UniProtKB-KW"/>
</dbReference>
<dbReference type="InterPro" id="IPR050340">
    <property type="entry name" value="Cytosolic_Fe-S_CAF"/>
</dbReference>